<organism evidence="9 10">
    <name type="scientific">Rhynchospora tenuis</name>
    <dbReference type="NCBI Taxonomy" id="198213"/>
    <lineage>
        <taxon>Eukaryota</taxon>
        <taxon>Viridiplantae</taxon>
        <taxon>Streptophyta</taxon>
        <taxon>Embryophyta</taxon>
        <taxon>Tracheophyta</taxon>
        <taxon>Spermatophyta</taxon>
        <taxon>Magnoliopsida</taxon>
        <taxon>Liliopsida</taxon>
        <taxon>Poales</taxon>
        <taxon>Cyperaceae</taxon>
        <taxon>Cyperoideae</taxon>
        <taxon>Rhynchosporeae</taxon>
        <taxon>Rhynchospora</taxon>
    </lineage>
</organism>
<dbReference type="InterPro" id="IPR043452">
    <property type="entry name" value="BZIP46-like"/>
</dbReference>
<dbReference type="GO" id="GO:0005634">
    <property type="term" value="C:nucleus"/>
    <property type="evidence" value="ECO:0007669"/>
    <property type="project" value="UniProtKB-SubCell"/>
</dbReference>
<dbReference type="GO" id="GO:0003677">
    <property type="term" value="F:DNA binding"/>
    <property type="evidence" value="ECO:0007669"/>
    <property type="project" value="UniProtKB-KW"/>
</dbReference>
<dbReference type="Proteomes" id="UP001210211">
    <property type="component" value="Unassembled WGS sequence"/>
</dbReference>
<sequence length="365" mass="38648">MDFNKGIGSGLGPADRPLTRQGSVYTLTFDEFQSTLGKDFGSMNMDELLKSIWTAEETQAMAALGGGSSGVTAAAPGGGIQRQGSLTLPRTLSQKTVDEVWRDLVKENTASTSGSGAGADAAAAAVMECQPHRQQTLGEITLEEFLVRAGVVREDVAPPGNIITGNGNGTLNDPGSNGNNLFYNSFMGNNGNAPMGNSSAAAIPLPLRSYGAGGMVGMGDPVVSISNSNRVMGPSGLVVGQVASPDGALGKVKNGDVGSLSPVMPYEIGGGMRSVKKGSGVEKVVERRQRRMIKNRESAARSRARKQAYTMELEAEVAKLKEQNKELQKKQDEMMKLQKNQVMDILNHQCGAKKRCLRRTQTGPW</sequence>
<dbReference type="Gene3D" id="1.20.5.170">
    <property type="match status" value="1"/>
</dbReference>
<keyword evidence="2" id="KW-0938">Abscisic acid signaling pathway</keyword>
<dbReference type="EMBL" id="JAMRDG010000001">
    <property type="protein sequence ID" value="KAJ3705957.1"/>
    <property type="molecule type" value="Genomic_DNA"/>
</dbReference>
<dbReference type="PROSITE" id="PS00036">
    <property type="entry name" value="BZIP_BASIC"/>
    <property type="match status" value="1"/>
</dbReference>
<dbReference type="PANTHER" id="PTHR22952:SF463">
    <property type="entry name" value="ABSCISIC ACID-INSENSITIVE 5-LIKE PROTEIN 7"/>
    <property type="match status" value="1"/>
</dbReference>
<evidence type="ECO:0000256" key="5">
    <source>
        <dbReference type="ARBA" id="ARBA00023163"/>
    </source>
</evidence>
<comment type="caution">
    <text evidence="9">The sequence shown here is derived from an EMBL/GenBank/DDBJ whole genome shotgun (WGS) entry which is preliminary data.</text>
</comment>
<dbReference type="SMART" id="SM00338">
    <property type="entry name" value="BRLZ"/>
    <property type="match status" value="1"/>
</dbReference>
<proteinExistence type="predicted"/>
<dbReference type="SUPFAM" id="SSF57959">
    <property type="entry name" value="Leucine zipper domain"/>
    <property type="match status" value="1"/>
</dbReference>
<evidence type="ECO:0000256" key="2">
    <source>
        <dbReference type="ARBA" id="ARBA00022682"/>
    </source>
</evidence>
<keyword evidence="3" id="KW-0805">Transcription regulation</keyword>
<protein>
    <recommendedName>
        <fullName evidence="8">BZIP domain-containing protein</fullName>
    </recommendedName>
</protein>
<dbReference type="GO" id="GO:0009738">
    <property type="term" value="P:abscisic acid-activated signaling pathway"/>
    <property type="evidence" value="ECO:0007669"/>
    <property type="project" value="UniProtKB-KW"/>
</dbReference>
<dbReference type="CDD" id="cd14707">
    <property type="entry name" value="bZIP_plant_BZIP46"/>
    <property type="match status" value="1"/>
</dbReference>
<feature type="domain" description="BZIP" evidence="8">
    <location>
        <begin position="285"/>
        <end position="336"/>
    </location>
</feature>
<evidence type="ECO:0000313" key="9">
    <source>
        <dbReference type="EMBL" id="KAJ3705957.1"/>
    </source>
</evidence>
<evidence type="ECO:0000256" key="1">
    <source>
        <dbReference type="ARBA" id="ARBA00004123"/>
    </source>
</evidence>
<evidence type="ECO:0000259" key="8">
    <source>
        <dbReference type="PROSITE" id="PS50217"/>
    </source>
</evidence>
<keyword evidence="7" id="KW-0175">Coiled coil</keyword>
<name>A0AAD6EYI7_9POAL</name>
<feature type="coiled-coil region" evidence="7">
    <location>
        <begin position="303"/>
        <end position="340"/>
    </location>
</feature>
<dbReference type="PANTHER" id="PTHR22952">
    <property type="entry name" value="CAMP-RESPONSE ELEMENT BINDING PROTEIN-RELATED"/>
    <property type="match status" value="1"/>
</dbReference>
<reference evidence="9 10" key="1">
    <citation type="journal article" date="2022" name="Cell">
        <title>Repeat-based holocentromeres influence genome architecture and karyotype evolution.</title>
        <authorList>
            <person name="Hofstatter P.G."/>
            <person name="Thangavel G."/>
            <person name="Lux T."/>
            <person name="Neumann P."/>
            <person name="Vondrak T."/>
            <person name="Novak P."/>
            <person name="Zhang M."/>
            <person name="Costa L."/>
            <person name="Castellani M."/>
            <person name="Scott A."/>
            <person name="Toegelov H."/>
            <person name="Fuchs J."/>
            <person name="Mata-Sucre Y."/>
            <person name="Dias Y."/>
            <person name="Vanzela A.L.L."/>
            <person name="Huettel B."/>
            <person name="Almeida C.C.S."/>
            <person name="Simkova H."/>
            <person name="Souza G."/>
            <person name="Pedrosa-Harand A."/>
            <person name="Macas J."/>
            <person name="Mayer K.F.X."/>
            <person name="Houben A."/>
            <person name="Marques A."/>
        </authorList>
    </citation>
    <scope>NUCLEOTIDE SEQUENCE [LARGE SCALE GENOMIC DNA]</scope>
    <source>
        <strain evidence="9">RhyTen1mFocal</strain>
    </source>
</reference>
<dbReference type="GO" id="GO:0003700">
    <property type="term" value="F:DNA-binding transcription factor activity"/>
    <property type="evidence" value="ECO:0007669"/>
    <property type="project" value="InterPro"/>
</dbReference>
<dbReference type="InterPro" id="IPR004827">
    <property type="entry name" value="bZIP"/>
</dbReference>
<dbReference type="FunFam" id="1.20.5.170:FF:000048">
    <property type="entry name" value="ABSCISIC ACID-INSENSITIVE 5-like protein 5"/>
    <property type="match status" value="1"/>
</dbReference>
<dbReference type="GO" id="GO:0045893">
    <property type="term" value="P:positive regulation of DNA-templated transcription"/>
    <property type="evidence" value="ECO:0007669"/>
    <property type="project" value="InterPro"/>
</dbReference>
<keyword evidence="4" id="KW-0238">DNA-binding</keyword>
<comment type="subcellular location">
    <subcellularLocation>
        <location evidence="1">Nucleus</location>
    </subcellularLocation>
</comment>
<accession>A0AAD6EYI7</accession>
<dbReference type="PROSITE" id="PS50217">
    <property type="entry name" value="BZIP"/>
    <property type="match status" value="1"/>
</dbReference>
<evidence type="ECO:0000256" key="3">
    <source>
        <dbReference type="ARBA" id="ARBA00023015"/>
    </source>
</evidence>
<keyword evidence="10" id="KW-1185">Reference proteome</keyword>
<keyword evidence="6" id="KW-0539">Nucleus</keyword>
<evidence type="ECO:0000256" key="4">
    <source>
        <dbReference type="ARBA" id="ARBA00023125"/>
    </source>
</evidence>
<dbReference type="Pfam" id="PF00170">
    <property type="entry name" value="bZIP_1"/>
    <property type="match status" value="1"/>
</dbReference>
<dbReference type="AlphaFoldDB" id="A0AAD6EYI7"/>
<evidence type="ECO:0000256" key="7">
    <source>
        <dbReference type="SAM" id="Coils"/>
    </source>
</evidence>
<evidence type="ECO:0000256" key="6">
    <source>
        <dbReference type="ARBA" id="ARBA00023242"/>
    </source>
</evidence>
<keyword evidence="5" id="KW-0804">Transcription</keyword>
<gene>
    <name evidence="9" type="ORF">LUZ61_009662</name>
</gene>
<evidence type="ECO:0000313" key="10">
    <source>
        <dbReference type="Proteomes" id="UP001210211"/>
    </source>
</evidence>
<dbReference type="InterPro" id="IPR046347">
    <property type="entry name" value="bZIP_sf"/>
</dbReference>